<dbReference type="EMBL" id="JACEIQ010000010">
    <property type="protein sequence ID" value="MBA4494830.1"/>
    <property type="molecule type" value="Genomic_DNA"/>
</dbReference>
<dbReference type="AlphaFoldDB" id="A0A7W1WRP2"/>
<evidence type="ECO:0000313" key="2">
    <source>
        <dbReference type="Proteomes" id="UP000535491"/>
    </source>
</evidence>
<protein>
    <submittedName>
        <fullName evidence="1">Uncharacterized protein</fullName>
    </submittedName>
</protein>
<dbReference type="RefSeq" id="WP_181752073.1">
    <property type="nucleotide sequence ID" value="NZ_JACEIQ010000010.1"/>
</dbReference>
<comment type="caution">
    <text evidence="1">The sequence shown here is derived from an EMBL/GenBank/DDBJ whole genome shotgun (WGS) entry which is preliminary data.</text>
</comment>
<name>A0A7W1WRP2_9BACL</name>
<proteinExistence type="predicted"/>
<accession>A0A7W1WRP2</accession>
<evidence type="ECO:0000313" key="1">
    <source>
        <dbReference type="EMBL" id="MBA4494830.1"/>
    </source>
</evidence>
<sequence>MFKKIVYSLEYLLGVKVLDYKEYRGICCSYFEAIVEYRNEVISIWLLRDQPWIVFTSHSSIFINHPPLTGAFHSYYPGYRILTAEELNEPLEILVNKDGLQIGKELIHHFSLYDMNYWQPKTVGDVLFNWWD</sequence>
<gene>
    <name evidence="1" type="ORF">H1191_10980</name>
</gene>
<keyword evidence="2" id="KW-1185">Reference proteome</keyword>
<reference evidence="1 2" key="1">
    <citation type="submission" date="2020-07" db="EMBL/GenBank/DDBJ databases">
        <authorList>
            <person name="Feng H."/>
        </authorList>
    </citation>
    <scope>NUCLEOTIDE SEQUENCE [LARGE SCALE GENOMIC DNA]</scope>
    <source>
        <strain evidence="2">s-10</strain>
    </source>
</reference>
<organism evidence="1 2">
    <name type="scientific">Paenactinomyces guangxiensis</name>
    <dbReference type="NCBI Taxonomy" id="1490290"/>
    <lineage>
        <taxon>Bacteria</taxon>
        <taxon>Bacillati</taxon>
        <taxon>Bacillota</taxon>
        <taxon>Bacilli</taxon>
        <taxon>Bacillales</taxon>
        <taxon>Thermoactinomycetaceae</taxon>
        <taxon>Paenactinomyces</taxon>
    </lineage>
</organism>
<dbReference type="Proteomes" id="UP000535491">
    <property type="component" value="Unassembled WGS sequence"/>
</dbReference>